<organism evidence="9 10">
    <name type="scientific">Psilocybe cf. subviscida</name>
    <dbReference type="NCBI Taxonomy" id="2480587"/>
    <lineage>
        <taxon>Eukaryota</taxon>
        <taxon>Fungi</taxon>
        <taxon>Dikarya</taxon>
        <taxon>Basidiomycota</taxon>
        <taxon>Agaricomycotina</taxon>
        <taxon>Agaricomycetes</taxon>
        <taxon>Agaricomycetidae</taxon>
        <taxon>Agaricales</taxon>
        <taxon>Agaricineae</taxon>
        <taxon>Strophariaceae</taxon>
        <taxon>Psilocybe</taxon>
    </lineage>
</organism>
<dbReference type="Proteomes" id="UP000567179">
    <property type="component" value="Unassembled WGS sequence"/>
</dbReference>
<feature type="region of interest" description="Disordered" evidence="8">
    <location>
        <begin position="222"/>
        <end position="265"/>
    </location>
</feature>
<keyword evidence="4" id="KW-0496">Mitochondrion</keyword>
<dbReference type="GO" id="GO:0005762">
    <property type="term" value="C:mitochondrial large ribosomal subunit"/>
    <property type="evidence" value="ECO:0007669"/>
    <property type="project" value="TreeGrafter"/>
</dbReference>
<dbReference type="GO" id="GO:0032543">
    <property type="term" value="P:mitochondrial translation"/>
    <property type="evidence" value="ECO:0007669"/>
    <property type="project" value="TreeGrafter"/>
</dbReference>
<sequence length="265" mass="30291">MMLSLARTSTKQTTRPFLRSLAAGAHTEAKRRAPAYAGPSQALQQEDQEHYAQLSKRRVPVNPHHGLYGFFRKRANGKPGDRYEVVTTPEDGQMDTGRAWEAAELRNKSFKDLHTLWYVGLRERNLLATQKEEARRMGVSNVDLQVPMSKVRAARKTMARIKYVLNERRLAYDGALKLAEKQIYEGIEKNANRQPFDSEDRKVLAFQRGQIYKERVEKAAFKAPSVPRYSPPTEEDGTPRRGRRRGKPKPSKRSREATTQIVLAS</sequence>
<feature type="compositionally biased region" description="Basic residues" evidence="8">
    <location>
        <begin position="240"/>
        <end position="252"/>
    </location>
</feature>
<dbReference type="InterPro" id="IPR038340">
    <property type="entry name" value="MRP-L47_sf"/>
</dbReference>
<evidence type="ECO:0000256" key="4">
    <source>
        <dbReference type="ARBA" id="ARBA00023128"/>
    </source>
</evidence>
<dbReference type="InterPro" id="IPR036049">
    <property type="entry name" value="Ribosomal_uL29_sf"/>
</dbReference>
<proteinExistence type="inferred from homology"/>
<dbReference type="GO" id="GO:0003735">
    <property type="term" value="F:structural constituent of ribosome"/>
    <property type="evidence" value="ECO:0007669"/>
    <property type="project" value="InterPro"/>
</dbReference>
<keyword evidence="3" id="KW-0689">Ribosomal protein</keyword>
<evidence type="ECO:0000256" key="3">
    <source>
        <dbReference type="ARBA" id="ARBA00022980"/>
    </source>
</evidence>
<dbReference type="Pfam" id="PF06984">
    <property type="entry name" value="MRP-L47"/>
    <property type="match status" value="1"/>
</dbReference>
<dbReference type="OrthoDB" id="270763at2759"/>
<evidence type="ECO:0000256" key="2">
    <source>
        <dbReference type="ARBA" id="ARBA00009254"/>
    </source>
</evidence>
<gene>
    <name evidence="9" type="ORF">D9619_007079</name>
</gene>
<dbReference type="EMBL" id="JAACJJ010000043">
    <property type="protein sequence ID" value="KAF5315167.1"/>
    <property type="molecule type" value="Genomic_DNA"/>
</dbReference>
<evidence type="ECO:0000313" key="10">
    <source>
        <dbReference type="Proteomes" id="UP000567179"/>
    </source>
</evidence>
<dbReference type="InterPro" id="IPR010729">
    <property type="entry name" value="Ribosomal_uL29_mit"/>
</dbReference>
<evidence type="ECO:0000256" key="8">
    <source>
        <dbReference type="SAM" id="MobiDB-lite"/>
    </source>
</evidence>
<protein>
    <recommendedName>
        <fullName evidence="6">Large ribosomal subunit protein uL29m</fullName>
    </recommendedName>
    <alternativeName>
        <fullName evidence="7">54S ribosomal protein L4, mitochondrial</fullName>
    </alternativeName>
</protein>
<evidence type="ECO:0000256" key="1">
    <source>
        <dbReference type="ARBA" id="ARBA00004173"/>
    </source>
</evidence>
<dbReference type="AlphaFoldDB" id="A0A8H5B202"/>
<keyword evidence="5" id="KW-0687">Ribonucleoprotein</keyword>
<evidence type="ECO:0000313" key="9">
    <source>
        <dbReference type="EMBL" id="KAF5315167.1"/>
    </source>
</evidence>
<accession>A0A8H5B202</accession>
<comment type="similarity">
    <text evidence="2">Belongs to the universal ribosomal protein uL29 family.</text>
</comment>
<evidence type="ECO:0000256" key="7">
    <source>
        <dbReference type="ARBA" id="ARBA00035399"/>
    </source>
</evidence>
<dbReference type="PANTHER" id="PTHR21183">
    <property type="entry name" value="RIBOSOMAL PROTEIN L47, MITOCHONDRIAL-RELATED"/>
    <property type="match status" value="1"/>
</dbReference>
<dbReference type="Gene3D" id="6.10.330.20">
    <property type="match status" value="1"/>
</dbReference>
<reference evidence="9 10" key="1">
    <citation type="journal article" date="2020" name="ISME J.">
        <title>Uncovering the hidden diversity of litter-decomposition mechanisms in mushroom-forming fungi.</title>
        <authorList>
            <person name="Floudas D."/>
            <person name="Bentzer J."/>
            <person name="Ahren D."/>
            <person name="Johansson T."/>
            <person name="Persson P."/>
            <person name="Tunlid A."/>
        </authorList>
    </citation>
    <scope>NUCLEOTIDE SEQUENCE [LARGE SCALE GENOMIC DNA]</scope>
    <source>
        <strain evidence="9 10">CBS 101986</strain>
    </source>
</reference>
<comment type="caution">
    <text evidence="9">The sequence shown here is derived from an EMBL/GenBank/DDBJ whole genome shotgun (WGS) entry which is preliminary data.</text>
</comment>
<dbReference type="SUPFAM" id="SSF46561">
    <property type="entry name" value="Ribosomal protein L29 (L29p)"/>
    <property type="match status" value="1"/>
</dbReference>
<dbReference type="PANTHER" id="PTHR21183:SF18">
    <property type="entry name" value="LARGE RIBOSOMAL SUBUNIT PROTEIN UL29M"/>
    <property type="match status" value="1"/>
</dbReference>
<evidence type="ECO:0000256" key="6">
    <source>
        <dbReference type="ARBA" id="ARBA00035289"/>
    </source>
</evidence>
<keyword evidence="10" id="KW-1185">Reference proteome</keyword>
<evidence type="ECO:0000256" key="5">
    <source>
        <dbReference type="ARBA" id="ARBA00023274"/>
    </source>
</evidence>
<comment type="subcellular location">
    <subcellularLocation>
        <location evidence="1">Mitochondrion</location>
    </subcellularLocation>
</comment>
<name>A0A8H5B202_9AGAR</name>